<dbReference type="Proteomes" id="UP000324091">
    <property type="component" value="Chromosome 10"/>
</dbReference>
<dbReference type="PANTHER" id="PTHR16181">
    <property type="entry name" value="PROTEIN FAM83A-RELATED"/>
    <property type="match status" value="1"/>
</dbReference>
<evidence type="ECO:0000259" key="2">
    <source>
        <dbReference type="Pfam" id="PF07894"/>
    </source>
</evidence>
<proteinExistence type="inferred from homology"/>
<sequence length="387" mass="42953">MDGSSVSVLLYKRFIPQGKVRRRVQDLRIPPASYINFIGSDHRLDLSHNESARMAVDSLLSQGLQEYHQVLREEGEVDFLSQPEKIYIMENGRDGDTADASTSDDQLVGSLVDSQFGTQCPTLSTDSDPAVGVDLSCLRGASDGVLVKPSFEVHFQSHCGAASMKDLIREFMRKAKESLVIVMDCFSDVELLCDLLEASRKRNVSVHLLLDHLNLSLFVSMWQGLKLSSRNFPKLSVRSVQGQTYCAKTGRKLTGQVSESFIITDWTEVLTGSYSFSWLSWQVHRSLAVLVKGSAVLPFHTEFLRLNSSSQAVPGFVSYIAVPPVLPFSNKTSHAPQKLPQQPLQASLEAVSQQRFCPVETEQKLDRDAAIKIPKTSSAVRCTQDLK</sequence>
<dbReference type="Pfam" id="PF07894">
    <property type="entry name" value="SACK1"/>
    <property type="match status" value="1"/>
</dbReference>
<dbReference type="GO" id="GO:0007173">
    <property type="term" value="P:epidermal growth factor receptor signaling pathway"/>
    <property type="evidence" value="ECO:0007669"/>
    <property type="project" value="TreeGrafter"/>
</dbReference>
<comment type="similarity">
    <text evidence="1">Belongs to the FAM83 family.</text>
</comment>
<accession>A0A5C6PLG8</accession>
<evidence type="ECO:0000313" key="4">
    <source>
        <dbReference type="Proteomes" id="UP000324091"/>
    </source>
</evidence>
<dbReference type="InterPro" id="IPR012461">
    <property type="entry name" value="SACK1"/>
</dbReference>
<reference evidence="3 4" key="1">
    <citation type="submission" date="2019-04" db="EMBL/GenBank/DDBJ databases">
        <title>Chromosome genome assembly for Takifugu flavidus.</title>
        <authorList>
            <person name="Xiao S."/>
        </authorList>
    </citation>
    <scope>NUCLEOTIDE SEQUENCE [LARGE SCALE GENOMIC DNA]</scope>
    <source>
        <strain evidence="3">HTHZ2018</strain>
        <tissue evidence="3">Muscle</tissue>
    </source>
</reference>
<dbReference type="InterPro" id="IPR050944">
    <property type="entry name" value="FAM83"/>
</dbReference>
<dbReference type="PANTHER" id="PTHR16181:SF29">
    <property type="entry name" value="PROTEIN FAM83A-RELATED"/>
    <property type="match status" value="1"/>
</dbReference>
<evidence type="ECO:0000256" key="1">
    <source>
        <dbReference type="ARBA" id="ARBA00006937"/>
    </source>
</evidence>
<dbReference type="Gene3D" id="3.30.870.10">
    <property type="entry name" value="Endonuclease Chain A"/>
    <property type="match status" value="1"/>
</dbReference>
<feature type="domain" description="Scaffolding anchor of CK1" evidence="2">
    <location>
        <begin position="41"/>
        <end position="311"/>
    </location>
</feature>
<organism evidence="3 4">
    <name type="scientific">Takifugu flavidus</name>
    <name type="common">sansaifugu</name>
    <dbReference type="NCBI Taxonomy" id="433684"/>
    <lineage>
        <taxon>Eukaryota</taxon>
        <taxon>Metazoa</taxon>
        <taxon>Chordata</taxon>
        <taxon>Craniata</taxon>
        <taxon>Vertebrata</taxon>
        <taxon>Euteleostomi</taxon>
        <taxon>Actinopterygii</taxon>
        <taxon>Neopterygii</taxon>
        <taxon>Teleostei</taxon>
        <taxon>Neoteleostei</taxon>
        <taxon>Acanthomorphata</taxon>
        <taxon>Eupercaria</taxon>
        <taxon>Tetraodontiformes</taxon>
        <taxon>Tetradontoidea</taxon>
        <taxon>Tetraodontidae</taxon>
        <taxon>Takifugu</taxon>
    </lineage>
</organism>
<dbReference type="SUPFAM" id="SSF56024">
    <property type="entry name" value="Phospholipase D/nuclease"/>
    <property type="match status" value="1"/>
</dbReference>
<evidence type="ECO:0000313" key="3">
    <source>
        <dbReference type="EMBL" id="TWW79568.1"/>
    </source>
</evidence>
<dbReference type="AlphaFoldDB" id="A0A5C6PLG8"/>
<name>A0A5C6PLG8_9TELE</name>
<dbReference type="EMBL" id="RHFK02000002">
    <property type="protein sequence ID" value="TWW79568.1"/>
    <property type="molecule type" value="Genomic_DNA"/>
</dbReference>
<gene>
    <name evidence="3" type="ORF">D4764_10G0005980</name>
</gene>
<dbReference type="GO" id="GO:0019901">
    <property type="term" value="F:protein kinase binding"/>
    <property type="evidence" value="ECO:0007669"/>
    <property type="project" value="TreeGrafter"/>
</dbReference>
<protein>
    <submittedName>
        <fullName evidence="3">Protein FAM83A</fullName>
    </submittedName>
</protein>
<keyword evidence="4" id="KW-1185">Reference proteome</keyword>
<comment type="caution">
    <text evidence="3">The sequence shown here is derived from an EMBL/GenBank/DDBJ whole genome shotgun (WGS) entry which is preliminary data.</text>
</comment>